<keyword evidence="4" id="KW-1185">Reference proteome</keyword>
<reference evidence="3 4" key="1">
    <citation type="submission" date="2019-08" db="EMBL/GenBank/DDBJ databases">
        <title>Lewinella sp. strain SSH13 Genome sequencing and assembly.</title>
        <authorList>
            <person name="Kim I."/>
        </authorList>
    </citation>
    <scope>NUCLEOTIDE SEQUENCE [LARGE SCALE GENOMIC DNA]</scope>
    <source>
        <strain evidence="3 4">SSH13</strain>
    </source>
</reference>
<evidence type="ECO:0000313" key="4">
    <source>
        <dbReference type="Proteomes" id="UP000321907"/>
    </source>
</evidence>
<dbReference type="AlphaFoldDB" id="A0A5C7FEU4"/>
<gene>
    <name evidence="3" type="ORF">FUA23_16385</name>
</gene>
<accession>A0A5C7FEU4</accession>
<dbReference type="Gene3D" id="3.40.50.720">
    <property type="entry name" value="NAD(P)-binding Rossmann-like Domain"/>
    <property type="match status" value="1"/>
</dbReference>
<protein>
    <submittedName>
        <fullName evidence="3">XdhC family protein</fullName>
    </submittedName>
</protein>
<dbReference type="EMBL" id="VOXD01000027">
    <property type="protein sequence ID" value="TXF88058.1"/>
    <property type="molecule type" value="Genomic_DNA"/>
</dbReference>
<feature type="domain" description="XdhC- CoxI" evidence="1">
    <location>
        <begin position="16"/>
        <end position="80"/>
    </location>
</feature>
<feature type="domain" description="XdhC Rossmann" evidence="2">
    <location>
        <begin position="206"/>
        <end position="342"/>
    </location>
</feature>
<dbReference type="Pfam" id="PF13478">
    <property type="entry name" value="XdhC_C"/>
    <property type="match status" value="1"/>
</dbReference>
<dbReference type="Pfam" id="PF02625">
    <property type="entry name" value="XdhC_CoxI"/>
    <property type="match status" value="1"/>
</dbReference>
<dbReference type="RefSeq" id="WP_147931846.1">
    <property type="nucleotide sequence ID" value="NZ_VOXD01000027.1"/>
</dbReference>
<dbReference type="InterPro" id="IPR027051">
    <property type="entry name" value="XdhC_Rossmann_dom"/>
</dbReference>
<dbReference type="Proteomes" id="UP000321907">
    <property type="component" value="Unassembled WGS sequence"/>
</dbReference>
<dbReference type="PANTHER" id="PTHR30388:SF6">
    <property type="entry name" value="XANTHINE DEHYDROGENASE SUBUNIT A-RELATED"/>
    <property type="match status" value="1"/>
</dbReference>
<evidence type="ECO:0000313" key="3">
    <source>
        <dbReference type="EMBL" id="TXF88058.1"/>
    </source>
</evidence>
<evidence type="ECO:0000259" key="2">
    <source>
        <dbReference type="Pfam" id="PF13478"/>
    </source>
</evidence>
<dbReference type="PANTHER" id="PTHR30388">
    <property type="entry name" value="ALDEHYDE OXIDOREDUCTASE MOLYBDENUM COFACTOR ASSEMBLY PROTEIN"/>
    <property type="match status" value="1"/>
</dbReference>
<evidence type="ECO:0000259" key="1">
    <source>
        <dbReference type="Pfam" id="PF02625"/>
    </source>
</evidence>
<proteinExistence type="predicted"/>
<comment type="caution">
    <text evidence="3">The sequence shown here is derived from an EMBL/GenBank/DDBJ whole genome shotgun (WGS) entry which is preliminary data.</text>
</comment>
<dbReference type="InterPro" id="IPR052698">
    <property type="entry name" value="MoCofactor_Util/Proc"/>
</dbReference>
<sequence>MKEIRQIIQLYDRLKADDTSAALAVVVEVEQSSYRRVGARLLVASDGRYIGGISGGCLEGDALRRARTAILSDTPSFHIYDTLDGEDEVIGIGLGCNGRIKIMFLPLDFSDPSNEIERLRTVVHTREPVLLARLLEGKDDVPPPPSVYSTGDLAPLAEQLGVPTAALETEAARHLAGGRSKVARISDEQGQVRPVLFEIVQPEIHLVISGTNYDIPPTLRAARHLGWRTTVIGARRKFTREMETLADQLLDYSEAGTIRPDAATAIALMSHDYDWDRRMVEVFLPRQPRYLGMLGPRKRVESMAKELPGFDLLSFPNLYSPVGLDIGAESPEEIAASLVSEIIMVFRDRNGGPLRQRSGSIHT</sequence>
<organism evidence="3 4">
    <name type="scientific">Neolewinella aurantiaca</name>
    <dbReference type="NCBI Taxonomy" id="2602767"/>
    <lineage>
        <taxon>Bacteria</taxon>
        <taxon>Pseudomonadati</taxon>
        <taxon>Bacteroidota</taxon>
        <taxon>Saprospiria</taxon>
        <taxon>Saprospirales</taxon>
        <taxon>Lewinellaceae</taxon>
        <taxon>Neolewinella</taxon>
    </lineage>
</organism>
<name>A0A5C7FEU4_9BACT</name>
<dbReference type="InterPro" id="IPR003777">
    <property type="entry name" value="XdhC_CoxI"/>
</dbReference>
<dbReference type="OrthoDB" id="9773039at2"/>